<keyword evidence="11" id="KW-1185">Reference proteome</keyword>
<dbReference type="PANTHER" id="PTHR20854:SF4">
    <property type="entry name" value="INOSITOL-1-MONOPHOSPHATASE-RELATED"/>
    <property type="match status" value="1"/>
</dbReference>
<dbReference type="EMBL" id="BMXR01000005">
    <property type="protein sequence ID" value="GGX55883.1"/>
    <property type="molecule type" value="Genomic_DNA"/>
</dbReference>
<evidence type="ECO:0000256" key="1">
    <source>
        <dbReference type="ARBA" id="ARBA00001033"/>
    </source>
</evidence>
<gene>
    <name evidence="10" type="primary">suhB</name>
    <name evidence="10" type="ORF">GCM10007392_24560</name>
</gene>
<feature type="binding site" evidence="8">
    <location>
        <position position="89"/>
    </location>
    <ligand>
        <name>Mg(2+)</name>
        <dbReference type="ChEBI" id="CHEBI:18420"/>
        <label>1</label>
        <note>catalytic</note>
    </ligand>
</feature>
<dbReference type="FunFam" id="3.30.540.10:FF:000003">
    <property type="entry name" value="Inositol-1-monophosphatase"/>
    <property type="match status" value="1"/>
</dbReference>
<feature type="binding site" evidence="8">
    <location>
        <position position="68"/>
    </location>
    <ligand>
        <name>Mg(2+)</name>
        <dbReference type="ChEBI" id="CHEBI:18420"/>
        <label>1</label>
        <note>catalytic</note>
    </ligand>
</feature>
<keyword evidence="6" id="KW-0889">Transcription antitermination</keyword>
<evidence type="ECO:0000256" key="7">
    <source>
        <dbReference type="ARBA" id="ARBA00022842"/>
    </source>
</evidence>
<reference evidence="10" key="1">
    <citation type="journal article" date="2014" name="Int. J. Syst. Evol. Microbiol.">
        <title>Complete genome sequence of Corynebacterium casei LMG S-19264T (=DSM 44701T), isolated from a smear-ripened cheese.</title>
        <authorList>
            <consortium name="US DOE Joint Genome Institute (JGI-PGF)"/>
            <person name="Walter F."/>
            <person name="Albersmeier A."/>
            <person name="Kalinowski J."/>
            <person name="Ruckert C."/>
        </authorList>
    </citation>
    <scope>NUCLEOTIDE SEQUENCE</scope>
    <source>
        <strain evidence="10">KCTC 22169</strain>
    </source>
</reference>
<comment type="cofactor">
    <cofactor evidence="2 8 9">
        <name>Mg(2+)</name>
        <dbReference type="ChEBI" id="CHEBI:18420"/>
    </cofactor>
</comment>
<keyword evidence="6" id="KW-0804">Transcription</keyword>
<keyword evidence="6" id="KW-0805">Transcription regulation</keyword>
<dbReference type="GO" id="GO:0007165">
    <property type="term" value="P:signal transduction"/>
    <property type="evidence" value="ECO:0007669"/>
    <property type="project" value="TreeGrafter"/>
</dbReference>
<dbReference type="InterPro" id="IPR000760">
    <property type="entry name" value="Inositol_monophosphatase-like"/>
</dbReference>
<evidence type="ECO:0000256" key="9">
    <source>
        <dbReference type="RuleBase" id="RU364068"/>
    </source>
</evidence>
<dbReference type="Gene3D" id="3.40.190.80">
    <property type="match status" value="1"/>
</dbReference>
<proteinExistence type="inferred from homology"/>
<dbReference type="GO" id="GO:0006020">
    <property type="term" value="P:inositol metabolic process"/>
    <property type="evidence" value="ECO:0007669"/>
    <property type="project" value="TreeGrafter"/>
</dbReference>
<dbReference type="PROSITE" id="PS00629">
    <property type="entry name" value="IMP_1"/>
    <property type="match status" value="1"/>
</dbReference>
<dbReference type="RefSeq" id="WP_189608978.1">
    <property type="nucleotide sequence ID" value="NZ_BMXR01000005.1"/>
</dbReference>
<evidence type="ECO:0000256" key="6">
    <source>
        <dbReference type="ARBA" id="ARBA00022814"/>
    </source>
</evidence>
<dbReference type="Gene3D" id="3.30.540.10">
    <property type="entry name" value="Fructose-1,6-Bisphosphatase, subunit A, domain 1"/>
    <property type="match status" value="1"/>
</dbReference>
<dbReference type="Proteomes" id="UP000626148">
    <property type="component" value="Unassembled WGS sequence"/>
</dbReference>
<dbReference type="Pfam" id="PF00459">
    <property type="entry name" value="Inositol_P"/>
    <property type="match status" value="1"/>
</dbReference>
<evidence type="ECO:0000313" key="10">
    <source>
        <dbReference type="EMBL" id="GGX55883.1"/>
    </source>
</evidence>
<keyword evidence="7 8" id="KW-0460">Magnesium</keyword>
<feature type="binding site" evidence="8">
    <location>
        <position position="87"/>
    </location>
    <ligand>
        <name>Mg(2+)</name>
        <dbReference type="ChEBI" id="CHEBI:18420"/>
        <label>1</label>
        <note>catalytic</note>
    </ligand>
</feature>
<keyword evidence="5 9" id="KW-0378">Hydrolase</keyword>
<evidence type="ECO:0000256" key="3">
    <source>
        <dbReference type="ARBA" id="ARBA00009759"/>
    </source>
</evidence>
<dbReference type="EC" id="3.1.3.25" evidence="9"/>
<comment type="similarity">
    <text evidence="3 9">Belongs to the inositol monophosphatase superfamily.</text>
</comment>
<dbReference type="InterPro" id="IPR020583">
    <property type="entry name" value="Inositol_monoP_metal-BS"/>
</dbReference>
<dbReference type="InterPro" id="IPR033942">
    <property type="entry name" value="IMPase"/>
</dbReference>
<dbReference type="GO" id="GO:0031564">
    <property type="term" value="P:transcription antitermination"/>
    <property type="evidence" value="ECO:0007669"/>
    <property type="project" value="UniProtKB-KW"/>
</dbReference>
<dbReference type="SUPFAM" id="SSF56655">
    <property type="entry name" value="Carbohydrate phosphatase"/>
    <property type="match status" value="1"/>
</dbReference>
<dbReference type="AlphaFoldDB" id="A0A918NBB4"/>
<dbReference type="PROSITE" id="PS00630">
    <property type="entry name" value="IMP_2"/>
    <property type="match status" value="1"/>
</dbReference>
<evidence type="ECO:0000313" key="11">
    <source>
        <dbReference type="Proteomes" id="UP000626148"/>
    </source>
</evidence>
<evidence type="ECO:0000256" key="5">
    <source>
        <dbReference type="ARBA" id="ARBA00022801"/>
    </source>
</evidence>
<accession>A0A918NBB4</accession>
<comment type="caution">
    <text evidence="10">The sequence shown here is derived from an EMBL/GenBank/DDBJ whole genome shotgun (WGS) entry which is preliminary data.</text>
</comment>
<dbReference type="PANTHER" id="PTHR20854">
    <property type="entry name" value="INOSITOL MONOPHOSPHATASE"/>
    <property type="match status" value="1"/>
</dbReference>
<sequence>MTLTSRLAFTRDLAIQAGQLIRKRRETGRLERSFKGGVELVTDADLAAEKLIKTALQASHADDAILAEETAERPSGETLLGPLWVIDPIDGTVNYAHDHNMVAVSIAWYDRGEAQIGVVYNPFLDECFTAIRGQGAWLNDEPITVSGKSEIGRALVATGFPYQKEGRDELIQRLGRVMSHCADVRRLGSAALDICWVACGRLDAYYETVSPWDSAAAQLVAREAGARLGRFKPTGSDLPEELEGRHWLISTPGVYDDLLMTLKD</sequence>
<feature type="binding site" evidence="8">
    <location>
        <position position="213"/>
    </location>
    <ligand>
        <name>Mg(2+)</name>
        <dbReference type="ChEBI" id="CHEBI:18420"/>
        <label>1</label>
        <note>catalytic</note>
    </ligand>
</feature>
<evidence type="ECO:0000256" key="2">
    <source>
        <dbReference type="ARBA" id="ARBA00001946"/>
    </source>
</evidence>
<dbReference type="CDD" id="cd01639">
    <property type="entry name" value="IMPase"/>
    <property type="match status" value="1"/>
</dbReference>
<evidence type="ECO:0000256" key="8">
    <source>
        <dbReference type="PIRSR" id="PIRSR600760-2"/>
    </source>
</evidence>
<dbReference type="PRINTS" id="PR00377">
    <property type="entry name" value="IMPHPHTASES"/>
</dbReference>
<feature type="binding site" evidence="8">
    <location>
        <position position="90"/>
    </location>
    <ligand>
        <name>Mg(2+)</name>
        <dbReference type="ChEBI" id="CHEBI:18420"/>
        <label>2</label>
    </ligand>
</feature>
<dbReference type="InterPro" id="IPR020550">
    <property type="entry name" value="Inositol_monophosphatase_CS"/>
</dbReference>
<reference evidence="10" key="2">
    <citation type="submission" date="2020-09" db="EMBL/GenBank/DDBJ databases">
        <authorList>
            <person name="Sun Q."/>
            <person name="Kim S."/>
        </authorList>
    </citation>
    <scope>NUCLEOTIDE SEQUENCE</scope>
    <source>
        <strain evidence="10">KCTC 22169</strain>
    </source>
</reference>
<comment type="catalytic activity">
    <reaction evidence="1 9">
        <text>a myo-inositol phosphate + H2O = myo-inositol + phosphate</text>
        <dbReference type="Rhea" id="RHEA:24056"/>
        <dbReference type="ChEBI" id="CHEBI:15377"/>
        <dbReference type="ChEBI" id="CHEBI:17268"/>
        <dbReference type="ChEBI" id="CHEBI:43474"/>
        <dbReference type="ChEBI" id="CHEBI:84139"/>
        <dbReference type="EC" id="3.1.3.25"/>
    </reaction>
</comment>
<evidence type="ECO:0000256" key="4">
    <source>
        <dbReference type="ARBA" id="ARBA00022723"/>
    </source>
</evidence>
<protein>
    <recommendedName>
        <fullName evidence="9">Inositol-1-monophosphatase</fullName>
        <ecNumber evidence="9">3.1.3.25</ecNumber>
    </recommendedName>
</protein>
<name>A0A918NBB4_9GAMM</name>
<dbReference type="GO" id="GO:0046872">
    <property type="term" value="F:metal ion binding"/>
    <property type="evidence" value="ECO:0007669"/>
    <property type="project" value="UniProtKB-KW"/>
</dbReference>
<dbReference type="GO" id="GO:0046854">
    <property type="term" value="P:phosphatidylinositol phosphate biosynthetic process"/>
    <property type="evidence" value="ECO:0007669"/>
    <property type="project" value="InterPro"/>
</dbReference>
<keyword evidence="4 8" id="KW-0479">Metal-binding</keyword>
<dbReference type="GO" id="GO:0008934">
    <property type="term" value="F:inositol monophosphate 1-phosphatase activity"/>
    <property type="evidence" value="ECO:0007669"/>
    <property type="project" value="InterPro"/>
</dbReference>
<organism evidence="10 11">
    <name type="scientific">Saccharospirillum salsuginis</name>
    <dbReference type="NCBI Taxonomy" id="418750"/>
    <lineage>
        <taxon>Bacteria</taxon>
        <taxon>Pseudomonadati</taxon>
        <taxon>Pseudomonadota</taxon>
        <taxon>Gammaproteobacteria</taxon>
        <taxon>Oceanospirillales</taxon>
        <taxon>Saccharospirillaceae</taxon>
        <taxon>Saccharospirillum</taxon>
    </lineage>
</organism>